<organism evidence="1 2">
    <name type="scientific">Haloarcula rubripromontorii</name>
    <dbReference type="NCBI Taxonomy" id="1705562"/>
    <lineage>
        <taxon>Archaea</taxon>
        <taxon>Methanobacteriati</taxon>
        <taxon>Methanobacteriota</taxon>
        <taxon>Stenosarchaea group</taxon>
        <taxon>Halobacteria</taxon>
        <taxon>Halobacteriales</taxon>
        <taxon>Haloarculaceae</taxon>
        <taxon>Haloarcula</taxon>
    </lineage>
</organism>
<dbReference type="PANTHER" id="PTHR12993:SF11">
    <property type="entry name" value="N-ACETYLGLUCOSAMINYL-PHOSPHATIDYLINOSITOL DE-N-ACETYLASE"/>
    <property type="match status" value="1"/>
</dbReference>
<evidence type="ECO:0000313" key="2">
    <source>
        <dbReference type="Proteomes" id="UP000037729"/>
    </source>
</evidence>
<dbReference type="Pfam" id="PF02585">
    <property type="entry name" value="PIG-L"/>
    <property type="match status" value="1"/>
</dbReference>
<dbReference type="GO" id="GO:0016811">
    <property type="term" value="F:hydrolase activity, acting on carbon-nitrogen (but not peptide) bonds, in linear amides"/>
    <property type="evidence" value="ECO:0007669"/>
    <property type="project" value="TreeGrafter"/>
</dbReference>
<dbReference type="SUPFAM" id="SSF102588">
    <property type="entry name" value="LmbE-like"/>
    <property type="match status" value="1"/>
</dbReference>
<protein>
    <submittedName>
        <fullName evidence="1">GlcNAc-PI de-N-acetylase</fullName>
    </submittedName>
</protein>
<dbReference type="PANTHER" id="PTHR12993">
    <property type="entry name" value="N-ACETYLGLUCOSAMINYL-PHOSPHATIDYLINOSITOL DE-N-ACETYLASE-RELATED"/>
    <property type="match status" value="1"/>
</dbReference>
<sequence>MQVLIIVAHPDDADVFCGGTIAKHAERGDEVSIVHMTRGEYGGLRMDSQEAVGRVREQEARASGAVLGASEVTFLEFKDGRVTYSLENRFEMVDVIREYNPDIILTHYKDDLHPDHRATSRLVTDAYYMASLPLVETDFEPCDPDNIYYFGKPTSEFTPSMFIDIDGYLEQKVTAIEKHESQVEFLVEHGGIDAEFDNLVDGLRAENLVYGKQAGARSAEGFVPLHESAQDFLG</sequence>
<comment type="caution">
    <text evidence="1">The sequence shown here is derived from an EMBL/GenBank/DDBJ whole genome shotgun (WGS) entry which is preliminary data.</text>
</comment>
<reference evidence="1 2" key="1">
    <citation type="submission" date="2015-08" db="EMBL/GenBank/DDBJ databases">
        <title>Genomes of Isolates from Cabo Rojo, PR.</title>
        <authorList>
            <person name="Sanchez-Nieves R.L."/>
            <person name="Montalvo-Rodriguez R."/>
        </authorList>
    </citation>
    <scope>NUCLEOTIDE SEQUENCE [LARGE SCALE GENOMIC DNA]</scope>
    <source>
        <strain evidence="1 2">SL3</strain>
    </source>
</reference>
<dbReference type="Proteomes" id="UP000037729">
    <property type="component" value="Unassembled WGS sequence"/>
</dbReference>
<dbReference type="PATRIC" id="fig|1705562.3.peg.2954"/>
<dbReference type="EMBL" id="LIUF01000002">
    <property type="protein sequence ID" value="KOX94094.1"/>
    <property type="molecule type" value="Genomic_DNA"/>
</dbReference>
<dbReference type="OrthoDB" id="70547at2157"/>
<dbReference type="STRING" id="1705562.AMS69_09290"/>
<dbReference type="AlphaFoldDB" id="A0A0N0BPK7"/>
<dbReference type="InterPro" id="IPR024078">
    <property type="entry name" value="LmbE-like_dom_sf"/>
</dbReference>
<proteinExistence type="predicted"/>
<dbReference type="InterPro" id="IPR003737">
    <property type="entry name" value="GlcNAc_PI_deacetylase-related"/>
</dbReference>
<evidence type="ECO:0000313" key="1">
    <source>
        <dbReference type="EMBL" id="KOX94094.1"/>
    </source>
</evidence>
<gene>
    <name evidence="1" type="ORF">AMS69_09290</name>
</gene>
<dbReference type="RefSeq" id="WP_053967770.1">
    <property type="nucleotide sequence ID" value="NZ_LIUF01000002.1"/>
</dbReference>
<name>A0A0N0BPK7_9EURY</name>
<keyword evidence="2" id="KW-1185">Reference proteome</keyword>
<dbReference type="Gene3D" id="3.40.50.10320">
    <property type="entry name" value="LmbE-like"/>
    <property type="match status" value="1"/>
</dbReference>
<accession>A0A0N0BPK7</accession>